<sequence length="333" mass="36601">MLYGDKLGDEAPVDSVEVIGGFVLPVLGVWSFEMQSVYGQLVTVKACIIEGCTAELLLGVDFLRGHEATMDFHKNEVRYQDDKAQVVIPFRTFDEAVRTSVATVRTVRRTRIAQGTVVPMQVAVAAEDGERGIFVPTKNTGAVMLATTVAEVKGGRAWVPTINAGGSRASLPPKQQLGTWIPLDHDMEVLDLKGELSRKRLTSWLKEIGDTATPLDNEEEVRIGTEDPEGRALVMKLLRAYRQVSVSTSDCPSSTALDIEHHIDTGKEAPIILNRRRQAQTEDAMVEGNVRKMLNAGVIEEGNGAWGFPVVLVKKKDGEVRFCVRLPRAKQDH</sequence>
<protein>
    <recommendedName>
        <fullName evidence="3">Reverse transcriptase domain-containing protein</fullName>
    </recommendedName>
</protein>
<organism evidence="1 2">
    <name type="scientific">Phytophthora fragariae</name>
    <dbReference type="NCBI Taxonomy" id="53985"/>
    <lineage>
        <taxon>Eukaryota</taxon>
        <taxon>Sar</taxon>
        <taxon>Stramenopiles</taxon>
        <taxon>Oomycota</taxon>
        <taxon>Peronosporomycetes</taxon>
        <taxon>Peronosporales</taxon>
        <taxon>Peronosporaceae</taxon>
        <taxon>Phytophthora</taxon>
    </lineage>
</organism>
<evidence type="ECO:0008006" key="3">
    <source>
        <dbReference type="Google" id="ProtNLM"/>
    </source>
</evidence>
<dbReference type="AlphaFoldDB" id="A0A6G0NUB4"/>
<dbReference type="Proteomes" id="UP000476176">
    <property type="component" value="Unassembled WGS sequence"/>
</dbReference>
<reference evidence="1 2" key="1">
    <citation type="submission" date="2018-09" db="EMBL/GenBank/DDBJ databases">
        <title>Genomic investigation of the strawberry pathogen Phytophthora fragariae indicates pathogenicity is determined by transcriptional variation in three key races.</title>
        <authorList>
            <person name="Adams T.M."/>
            <person name="Armitage A.D."/>
            <person name="Sobczyk M.K."/>
            <person name="Bates H.J."/>
            <person name="Dunwell J.M."/>
            <person name="Nellist C.F."/>
            <person name="Harrison R.J."/>
        </authorList>
    </citation>
    <scope>NUCLEOTIDE SEQUENCE [LARGE SCALE GENOMIC DNA]</scope>
    <source>
        <strain evidence="1 2">BC-23</strain>
    </source>
</reference>
<accession>A0A6G0NUB4</accession>
<proteinExistence type="predicted"/>
<gene>
    <name evidence="1" type="ORF">PF004_g12689</name>
</gene>
<dbReference type="SUPFAM" id="SSF56672">
    <property type="entry name" value="DNA/RNA polymerases"/>
    <property type="match status" value="1"/>
</dbReference>
<evidence type="ECO:0000313" key="1">
    <source>
        <dbReference type="EMBL" id="KAE9222862.1"/>
    </source>
</evidence>
<name>A0A6G0NUB4_9STRA</name>
<dbReference type="InterPro" id="IPR021109">
    <property type="entry name" value="Peptidase_aspartic_dom_sf"/>
</dbReference>
<dbReference type="InterPro" id="IPR043502">
    <property type="entry name" value="DNA/RNA_pol_sf"/>
</dbReference>
<dbReference type="EMBL" id="QXGC01000733">
    <property type="protein sequence ID" value="KAE9222862.1"/>
    <property type="molecule type" value="Genomic_DNA"/>
</dbReference>
<dbReference type="Gene3D" id="3.10.10.10">
    <property type="entry name" value="HIV Type 1 Reverse Transcriptase, subunit A, domain 1"/>
    <property type="match status" value="1"/>
</dbReference>
<evidence type="ECO:0000313" key="2">
    <source>
        <dbReference type="Proteomes" id="UP000476176"/>
    </source>
</evidence>
<comment type="caution">
    <text evidence="1">The sequence shown here is derived from an EMBL/GenBank/DDBJ whole genome shotgun (WGS) entry which is preliminary data.</text>
</comment>
<dbReference type="Gene3D" id="2.40.70.10">
    <property type="entry name" value="Acid Proteases"/>
    <property type="match status" value="1"/>
</dbReference>